<evidence type="ECO:0000313" key="3">
    <source>
        <dbReference type="Proteomes" id="UP001272137"/>
    </source>
</evidence>
<name>A0AAW9D119_BURTH</name>
<dbReference type="Proteomes" id="UP001272137">
    <property type="component" value="Unassembled WGS sequence"/>
</dbReference>
<comment type="caution">
    <text evidence="2">The sequence shown here is derived from an EMBL/GenBank/DDBJ whole genome shotgun (WGS) entry which is preliminary data.</text>
</comment>
<reference evidence="2" key="1">
    <citation type="submission" date="2018-08" db="EMBL/GenBank/DDBJ databases">
        <title>Identification of Burkholderia cepacia strains that express a Burkholderia pseudomallei-like capsular polysaccharide.</title>
        <authorList>
            <person name="Burtnick M.N."/>
            <person name="Vongsouvath M."/>
            <person name="Newton P."/>
            <person name="Wuthiekanun V."/>
            <person name="Limmathurotsakul D."/>
            <person name="Brett P.J."/>
            <person name="Chantratita N."/>
            <person name="Dance D.A."/>
        </authorList>
    </citation>
    <scope>NUCLEOTIDE SEQUENCE</scope>
    <source>
        <strain evidence="2">SBXCC001</strain>
    </source>
</reference>
<sequence length="64" mass="7447">MRRTSDAESGAPNLEFRIANIEPRSALKRERRDPRPMFRAIAPDRATSRKPVDRYPPSLSARRR</sequence>
<accession>A0AAW9D119</accession>
<dbReference type="EMBL" id="QXCT01000002">
    <property type="protein sequence ID" value="MDW9255616.1"/>
    <property type="molecule type" value="Genomic_DNA"/>
</dbReference>
<evidence type="ECO:0000313" key="2">
    <source>
        <dbReference type="EMBL" id="MDW9255616.1"/>
    </source>
</evidence>
<organism evidence="2 3">
    <name type="scientific">Burkholderia thailandensis</name>
    <dbReference type="NCBI Taxonomy" id="57975"/>
    <lineage>
        <taxon>Bacteria</taxon>
        <taxon>Pseudomonadati</taxon>
        <taxon>Pseudomonadota</taxon>
        <taxon>Betaproteobacteria</taxon>
        <taxon>Burkholderiales</taxon>
        <taxon>Burkholderiaceae</taxon>
        <taxon>Burkholderia</taxon>
        <taxon>pseudomallei group</taxon>
    </lineage>
</organism>
<evidence type="ECO:0000256" key="1">
    <source>
        <dbReference type="SAM" id="MobiDB-lite"/>
    </source>
</evidence>
<gene>
    <name evidence="2" type="ORF">C7S16_3006</name>
</gene>
<protein>
    <submittedName>
        <fullName evidence="2">Uncharacterized protein</fullName>
    </submittedName>
</protein>
<feature type="compositionally biased region" description="Basic and acidic residues" evidence="1">
    <location>
        <begin position="26"/>
        <end position="36"/>
    </location>
</feature>
<feature type="region of interest" description="Disordered" evidence="1">
    <location>
        <begin position="26"/>
        <end position="64"/>
    </location>
</feature>
<dbReference type="AlphaFoldDB" id="A0AAW9D119"/>
<proteinExistence type="predicted"/>